<comment type="similarity">
    <text evidence="1">Belongs to the type-I restriction system S methylase family.</text>
</comment>
<dbReference type="EMBL" id="RKQT01000002">
    <property type="protein sequence ID" value="RPE93863.1"/>
    <property type="molecule type" value="Genomic_DNA"/>
</dbReference>
<feature type="domain" description="Type I restriction modification DNA specificity" evidence="4">
    <location>
        <begin position="1"/>
        <end position="148"/>
    </location>
</feature>
<dbReference type="PANTHER" id="PTHR30408:SF12">
    <property type="entry name" value="TYPE I RESTRICTION ENZYME MJAVIII SPECIFICITY SUBUNIT"/>
    <property type="match status" value="1"/>
</dbReference>
<evidence type="ECO:0000313" key="8">
    <source>
        <dbReference type="Proteomes" id="UP000502287"/>
    </source>
</evidence>
<evidence type="ECO:0000313" key="5">
    <source>
        <dbReference type="EMBL" id="QIM64317.1"/>
    </source>
</evidence>
<dbReference type="AlphaFoldDB" id="A0AAE6X511"/>
<keyword evidence="2" id="KW-0680">Restriction system</keyword>
<feature type="domain" description="Type I restriction modification DNA specificity" evidence="4">
    <location>
        <begin position="173"/>
        <end position="346"/>
    </location>
</feature>
<dbReference type="PANTHER" id="PTHR30408">
    <property type="entry name" value="TYPE-1 RESTRICTION ENZYME ECOKI SPECIFICITY PROTEIN"/>
    <property type="match status" value="1"/>
</dbReference>
<protein>
    <submittedName>
        <fullName evidence="6">Type I restriction enzyme S subunit</fullName>
    </submittedName>
</protein>
<reference evidence="6 7" key="2">
    <citation type="submission" date="2018-11" db="EMBL/GenBank/DDBJ databases">
        <title>Genomic Encyclopedia of Type Strains, Phase IV (KMG-IV): sequencing the most valuable type-strain genomes for metagenomic binning, comparative biology and taxonomic classification.</title>
        <authorList>
            <person name="Goeker M."/>
        </authorList>
    </citation>
    <scope>NUCLEOTIDE SEQUENCE [LARGE SCALE GENOMIC DNA]</scope>
    <source>
        <strain evidence="6 7">DSM 25797</strain>
    </source>
</reference>
<evidence type="ECO:0000256" key="1">
    <source>
        <dbReference type="ARBA" id="ARBA00010923"/>
    </source>
</evidence>
<dbReference type="Gene3D" id="1.10.287.1120">
    <property type="entry name" value="Bipartite methylase S protein"/>
    <property type="match status" value="2"/>
</dbReference>
<dbReference type="KEGG" id="fcl:A4G17_02025"/>
<dbReference type="Pfam" id="PF01420">
    <property type="entry name" value="Methylase_S"/>
    <property type="match status" value="2"/>
</dbReference>
<dbReference type="EMBL" id="CP015029">
    <property type="protein sequence ID" value="QIM64317.1"/>
    <property type="molecule type" value="Genomic_DNA"/>
</dbReference>
<dbReference type="InterPro" id="IPR052021">
    <property type="entry name" value="Type-I_RS_S_subunit"/>
</dbReference>
<dbReference type="REBASE" id="390252">
    <property type="entry name" value="S.Fca21ORF2020P"/>
</dbReference>
<keyword evidence="7" id="KW-1185">Reference proteome</keyword>
<reference evidence="5 8" key="1">
    <citation type="submission" date="2016-03" db="EMBL/GenBank/DDBJ databases">
        <authorList>
            <person name="Hansen M.J."/>
            <person name="Bojesen A.M."/>
            <person name="Planet P."/>
        </authorList>
    </citation>
    <scope>NUCLEOTIDE SEQUENCE [LARGE SCALE GENOMIC DNA]</scope>
    <source>
        <strain evidence="5 8">HPA 21</strain>
    </source>
</reference>
<proteinExistence type="inferred from homology"/>
<keyword evidence="3" id="KW-0238">DNA-binding</keyword>
<evidence type="ECO:0000256" key="2">
    <source>
        <dbReference type="ARBA" id="ARBA00022747"/>
    </source>
</evidence>
<sequence>MKLGELVNIKTGKLDANAAVENGQYPFFTTAREISRIDKYSFDDEVVLVAGNGDLNVKYYKGKFDAYQRTYVLTCKKDKELNMKYLYYFMEKYLGVLRQQAIGCVIKYIKLENLTEPNIYYPSIETQTQIAQILDKSTALIAKRKAQIAELDKLVQSVFLEMFGDPVINTRNWNLVQLSTLGYLGRGGSKHRPRNDPKLLGGEYPFIQTGDIANSGLYLEEYKNTYSKKGFEQSKMWEKGTLCITIAANIAKTAILKFNSCFPDSVVGFIPNSHTNAIFINYWFSFFQRILEETAPESAQKNINLDILSKLNVICPDIKLQTQFAQIAEKIHAQKSLLQKSLAELEVLHQALMQKAFNGQFVG</sequence>
<dbReference type="Proteomes" id="UP000502287">
    <property type="component" value="Chromosome"/>
</dbReference>
<evidence type="ECO:0000259" key="4">
    <source>
        <dbReference type="Pfam" id="PF01420"/>
    </source>
</evidence>
<dbReference type="RefSeq" id="WP_123957009.1">
    <property type="nucleotide sequence ID" value="NZ_CP015029.1"/>
</dbReference>
<dbReference type="SUPFAM" id="SSF116734">
    <property type="entry name" value="DNA methylase specificity domain"/>
    <property type="match status" value="2"/>
</dbReference>
<name>A0AAE6X511_9PAST</name>
<evidence type="ECO:0000256" key="3">
    <source>
        <dbReference type="ARBA" id="ARBA00023125"/>
    </source>
</evidence>
<gene>
    <name evidence="5" type="ORF">A4G17_02025</name>
    <name evidence="6" type="ORF">EDC49_1378</name>
</gene>
<accession>A0AAE6X511</accession>
<evidence type="ECO:0000313" key="7">
    <source>
        <dbReference type="Proteomes" id="UP000276901"/>
    </source>
</evidence>
<dbReference type="CDD" id="cd17282">
    <property type="entry name" value="RMtype1_S_Eco16444ORF1681_TRD1-CR1_like"/>
    <property type="match status" value="1"/>
</dbReference>
<dbReference type="InterPro" id="IPR044946">
    <property type="entry name" value="Restrct_endonuc_typeI_TRD_sf"/>
</dbReference>
<dbReference type="GO" id="GO:0009307">
    <property type="term" value="P:DNA restriction-modification system"/>
    <property type="evidence" value="ECO:0007669"/>
    <property type="project" value="UniProtKB-KW"/>
</dbReference>
<dbReference type="GO" id="GO:0003677">
    <property type="term" value="F:DNA binding"/>
    <property type="evidence" value="ECO:0007669"/>
    <property type="project" value="UniProtKB-KW"/>
</dbReference>
<dbReference type="Gene3D" id="3.90.220.20">
    <property type="entry name" value="DNA methylase specificity domains"/>
    <property type="match status" value="2"/>
</dbReference>
<evidence type="ECO:0000313" key="6">
    <source>
        <dbReference type="EMBL" id="RPE93863.1"/>
    </source>
</evidence>
<dbReference type="Proteomes" id="UP000276901">
    <property type="component" value="Unassembled WGS sequence"/>
</dbReference>
<dbReference type="InterPro" id="IPR000055">
    <property type="entry name" value="Restrct_endonuc_typeI_TRD"/>
</dbReference>
<organism evidence="5 8">
    <name type="scientific">Frederiksenia canicola</name>
    <dbReference type="NCBI Taxonomy" id="123824"/>
    <lineage>
        <taxon>Bacteria</taxon>
        <taxon>Pseudomonadati</taxon>
        <taxon>Pseudomonadota</taxon>
        <taxon>Gammaproteobacteria</taxon>
        <taxon>Pasteurellales</taxon>
        <taxon>Pasteurellaceae</taxon>
        <taxon>Frederiksenia</taxon>
    </lineage>
</organism>